<evidence type="ECO:0000256" key="5">
    <source>
        <dbReference type="ARBA" id="ARBA00022723"/>
    </source>
</evidence>
<evidence type="ECO:0000256" key="9">
    <source>
        <dbReference type="ARBA" id="ARBA00023145"/>
    </source>
</evidence>
<organism evidence="13 14">
    <name type="scientific">Pterulicium gracile</name>
    <dbReference type="NCBI Taxonomy" id="1884261"/>
    <lineage>
        <taxon>Eukaryota</taxon>
        <taxon>Fungi</taxon>
        <taxon>Dikarya</taxon>
        <taxon>Basidiomycota</taxon>
        <taxon>Agaricomycotina</taxon>
        <taxon>Agaricomycetes</taxon>
        <taxon>Agaricomycetidae</taxon>
        <taxon>Agaricales</taxon>
        <taxon>Pleurotineae</taxon>
        <taxon>Pterulaceae</taxon>
        <taxon>Pterulicium</taxon>
    </lineage>
</organism>
<feature type="chain" id="PRO_5023155264" description="Extracellular metalloproteinase" evidence="12">
    <location>
        <begin position="19"/>
        <end position="593"/>
    </location>
</feature>
<keyword evidence="8 12" id="KW-0482">Metalloprotease</keyword>
<evidence type="ECO:0000256" key="10">
    <source>
        <dbReference type="PIRSR" id="PIRSR601842-1"/>
    </source>
</evidence>
<evidence type="ECO:0000256" key="11">
    <source>
        <dbReference type="PIRSR" id="PIRSR601842-2"/>
    </source>
</evidence>
<evidence type="ECO:0000256" key="8">
    <source>
        <dbReference type="ARBA" id="ARBA00023049"/>
    </source>
</evidence>
<keyword evidence="14" id="KW-1185">Reference proteome</keyword>
<dbReference type="InterPro" id="IPR050371">
    <property type="entry name" value="Fungal_virulence_M36"/>
</dbReference>
<feature type="signal peptide" evidence="12">
    <location>
        <begin position="1"/>
        <end position="18"/>
    </location>
</feature>
<dbReference type="Gene3D" id="3.10.170.10">
    <property type="match status" value="1"/>
</dbReference>
<gene>
    <name evidence="13" type="ORF">BDV98DRAFT_649765</name>
</gene>
<dbReference type="GO" id="GO:0008270">
    <property type="term" value="F:zinc ion binding"/>
    <property type="evidence" value="ECO:0007669"/>
    <property type="project" value="InterPro"/>
</dbReference>
<feature type="active site" evidence="10">
    <location>
        <position position="396"/>
    </location>
</feature>
<evidence type="ECO:0000256" key="7">
    <source>
        <dbReference type="ARBA" id="ARBA00022833"/>
    </source>
</evidence>
<evidence type="ECO:0000256" key="3">
    <source>
        <dbReference type="ARBA" id="ARBA00022525"/>
    </source>
</evidence>
<feature type="binding site" evidence="11">
    <location>
        <position position="424"/>
    </location>
    <ligand>
        <name>Zn(2+)</name>
        <dbReference type="ChEBI" id="CHEBI:29105"/>
        <note>catalytic</note>
    </ligand>
</feature>
<dbReference type="AlphaFoldDB" id="A0A5C3QKX1"/>
<dbReference type="EC" id="3.4.24.-" evidence="12"/>
<protein>
    <recommendedName>
        <fullName evidence="12">Extracellular metalloproteinase</fullName>
        <ecNumber evidence="12">3.4.24.-</ecNumber>
    </recommendedName>
    <alternativeName>
        <fullName evidence="12">Fungalysin</fullName>
    </alternativeName>
</protein>
<comment type="similarity">
    <text evidence="2 12">Belongs to the peptidase M36 family.</text>
</comment>
<evidence type="ECO:0000256" key="4">
    <source>
        <dbReference type="ARBA" id="ARBA00022670"/>
    </source>
</evidence>
<evidence type="ECO:0000313" key="14">
    <source>
        <dbReference type="Proteomes" id="UP000305067"/>
    </source>
</evidence>
<keyword evidence="12" id="KW-0732">Signal</keyword>
<dbReference type="InterPro" id="IPR027268">
    <property type="entry name" value="Peptidase_M4/M1_CTD_sf"/>
</dbReference>
<dbReference type="Pfam" id="PF02128">
    <property type="entry name" value="Peptidase_M36"/>
    <property type="match status" value="1"/>
</dbReference>
<dbReference type="Proteomes" id="UP000305067">
    <property type="component" value="Unassembled WGS sequence"/>
</dbReference>
<dbReference type="Gene3D" id="1.10.390.10">
    <property type="entry name" value="Neutral Protease Domain 2"/>
    <property type="match status" value="1"/>
</dbReference>
<evidence type="ECO:0000256" key="2">
    <source>
        <dbReference type="ARBA" id="ARBA00006006"/>
    </source>
</evidence>
<keyword evidence="7 11" id="KW-0862">Zinc</keyword>
<dbReference type="InterPro" id="IPR001842">
    <property type="entry name" value="Peptidase_M36"/>
</dbReference>
<comment type="subcellular location">
    <subcellularLocation>
        <location evidence="1 12">Secreted</location>
    </subcellularLocation>
</comment>
<dbReference type="GO" id="GO:0005615">
    <property type="term" value="C:extracellular space"/>
    <property type="evidence" value="ECO:0007669"/>
    <property type="project" value="InterPro"/>
</dbReference>
<keyword evidence="6 12" id="KW-0378">Hydrolase</keyword>
<dbReference type="CDD" id="cd09596">
    <property type="entry name" value="M36"/>
    <property type="match status" value="1"/>
</dbReference>
<evidence type="ECO:0000313" key="13">
    <source>
        <dbReference type="EMBL" id="TFL02167.1"/>
    </source>
</evidence>
<proteinExistence type="inferred from homology"/>
<dbReference type="PANTHER" id="PTHR33478:SF1">
    <property type="entry name" value="EXTRACELLULAR METALLOPROTEINASE MEP"/>
    <property type="match status" value="1"/>
</dbReference>
<evidence type="ECO:0000256" key="12">
    <source>
        <dbReference type="RuleBase" id="RU364017"/>
    </source>
</evidence>
<dbReference type="OrthoDB" id="3227768at2759"/>
<evidence type="ECO:0000256" key="6">
    <source>
        <dbReference type="ARBA" id="ARBA00022801"/>
    </source>
</evidence>
<sequence>MLAFQSLTNSILLAVCYASAVSALATRNPHLRKRDGTPLPGFSRKSAFQVYGTGKAQPATFAAQTVDEAAKAFVQRELSLRPEDVTVTTSYTEDTVKNAYLSQQHDGVPFANAVANVAMRNNKVVAFGHSFVNSTSIADSQPKISQEDAIKTAEEQLEGTYNGHPITLEYLVKDDGSVALTHVIQTRNKEVGTWYEGFIDAHSGELLGVVNFRSDAAYHVLPIQHQSPDQGEFELLTDPQDLEASPWGWHSVNGGPSSGRTTGNNIHAYVDADRFATVEESASGDVYDYDLYTNTTEPADYLNTSATNAFYLTNTIHDIAYRYGFTAYNFQKSNADGSIGKANDEVVVSVHNSSGFNNAYMYTPADGQQGEIAMFLWDNATPTRDGSLSNDILVHEYTHGITNRMTGGGTGRCLQIVEAGGMGEGWSDALAIWTEHQDASTPDVGMGVWATNNPLGIRQFLYSTDKAVNPWTYHSLLDSRMTGVHSIGEVWSNMLYNVYAALVEEHGWSATAKTDPSGLEGNVVWLHLFLDALKLQPCQAEFVTGRAAWIQADQNRYNGSHKCLLWKAFASRGLGPLADDNYVDDFSVPAGCE</sequence>
<keyword evidence="5 11" id="KW-0479">Metal-binding</keyword>
<feature type="binding site" evidence="11">
    <location>
        <position position="215"/>
    </location>
    <ligand>
        <name>Zn(2+)</name>
        <dbReference type="ChEBI" id="CHEBI:29105"/>
        <note>catalytic</note>
    </ligand>
</feature>
<accession>A0A5C3QKX1</accession>
<keyword evidence="3 12" id="KW-0964">Secreted</keyword>
<dbReference type="EMBL" id="ML178823">
    <property type="protein sequence ID" value="TFL02167.1"/>
    <property type="molecule type" value="Genomic_DNA"/>
</dbReference>
<reference evidence="13 14" key="1">
    <citation type="journal article" date="2019" name="Nat. Ecol. Evol.">
        <title>Megaphylogeny resolves global patterns of mushroom evolution.</title>
        <authorList>
            <person name="Varga T."/>
            <person name="Krizsan K."/>
            <person name="Foldi C."/>
            <person name="Dima B."/>
            <person name="Sanchez-Garcia M."/>
            <person name="Sanchez-Ramirez S."/>
            <person name="Szollosi G.J."/>
            <person name="Szarkandi J.G."/>
            <person name="Papp V."/>
            <person name="Albert L."/>
            <person name="Andreopoulos W."/>
            <person name="Angelini C."/>
            <person name="Antonin V."/>
            <person name="Barry K.W."/>
            <person name="Bougher N.L."/>
            <person name="Buchanan P."/>
            <person name="Buyck B."/>
            <person name="Bense V."/>
            <person name="Catcheside P."/>
            <person name="Chovatia M."/>
            <person name="Cooper J."/>
            <person name="Damon W."/>
            <person name="Desjardin D."/>
            <person name="Finy P."/>
            <person name="Geml J."/>
            <person name="Haridas S."/>
            <person name="Hughes K."/>
            <person name="Justo A."/>
            <person name="Karasinski D."/>
            <person name="Kautmanova I."/>
            <person name="Kiss B."/>
            <person name="Kocsube S."/>
            <person name="Kotiranta H."/>
            <person name="LaButti K.M."/>
            <person name="Lechner B.E."/>
            <person name="Liimatainen K."/>
            <person name="Lipzen A."/>
            <person name="Lukacs Z."/>
            <person name="Mihaltcheva S."/>
            <person name="Morgado L.N."/>
            <person name="Niskanen T."/>
            <person name="Noordeloos M.E."/>
            <person name="Ohm R.A."/>
            <person name="Ortiz-Santana B."/>
            <person name="Ovrebo C."/>
            <person name="Racz N."/>
            <person name="Riley R."/>
            <person name="Savchenko A."/>
            <person name="Shiryaev A."/>
            <person name="Soop K."/>
            <person name="Spirin V."/>
            <person name="Szebenyi C."/>
            <person name="Tomsovsky M."/>
            <person name="Tulloss R.E."/>
            <person name="Uehling J."/>
            <person name="Grigoriev I.V."/>
            <person name="Vagvolgyi C."/>
            <person name="Papp T."/>
            <person name="Martin F.M."/>
            <person name="Miettinen O."/>
            <person name="Hibbett D.S."/>
            <person name="Nagy L.G."/>
        </authorList>
    </citation>
    <scope>NUCLEOTIDE SEQUENCE [LARGE SCALE GENOMIC DNA]</scope>
    <source>
        <strain evidence="13 14">CBS 309.79</strain>
    </source>
</reference>
<dbReference type="PRINTS" id="PR00999">
    <property type="entry name" value="FUNGALYSIN"/>
</dbReference>
<keyword evidence="9 12" id="KW-0865">Zymogen</keyword>
<feature type="binding site" evidence="11">
    <location>
        <position position="399"/>
    </location>
    <ligand>
        <name>Zn(2+)</name>
        <dbReference type="ChEBI" id="CHEBI:29105"/>
        <note>catalytic</note>
    </ligand>
</feature>
<keyword evidence="4 12" id="KW-0645">Protease</keyword>
<dbReference type="PANTHER" id="PTHR33478">
    <property type="entry name" value="EXTRACELLULAR METALLOPROTEINASE MEP"/>
    <property type="match status" value="1"/>
</dbReference>
<dbReference type="GO" id="GO:0006508">
    <property type="term" value="P:proteolysis"/>
    <property type="evidence" value="ECO:0007669"/>
    <property type="project" value="UniProtKB-KW"/>
</dbReference>
<feature type="binding site" evidence="11">
    <location>
        <position position="395"/>
    </location>
    <ligand>
        <name>Zn(2+)</name>
        <dbReference type="ChEBI" id="CHEBI:29105"/>
        <note>catalytic</note>
    </ligand>
</feature>
<dbReference type="SUPFAM" id="SSF55486">
    <property type="entry name" value="Metalloproteases ('zincins'), catalytic domain"/>
    <property type="match status" value="1"/>
</dbReference>
<comment type="cofactor">
    <cofactor evidence="11">
        <name>Zn(2+)</name>
        <dbReference type="ChEBI" id="CHEBI:29105"/>
    </cofactor>
    <text evidence="11">Binds 1 zinc ion per subunit.</text>
</comment>
<dbReference type="GO" id="GO:0004222">
    <property type="term" value="F:metalloendopeptidase activity"/>
    <property type="evidence" value="ECO:0007669"/>
    <property type="project" value="InterPro"/>
</dbReference>
<name>A0A5C3QKX1_9AGAR</name>
<evidence type="ECO:0000256" key="1">
    <source>
        <dbReference type="ARBA" id="ARBA00004613"/>
    </source>
</evidence>